<keyword evidence="9" id="KW-1185">Reference proteome</keyword>
<evidence type="ECO:0000256" key="6">
    <source>
        <dbReference type="ARBA" id="ARBA00030427"/>
    </source>
</evidence>
<dbReference type="eggNOG" id="KOG4380">
    <property type="taxonomic scope" value="Eukaryota"/>
</dbReference>
<dbReference type="InterPro" id="IPR008978">
    <property type="entry name" value="HSP20-like_chaperone"/>
</dbReference>
<dbReference type="PROSITE" id="PS51203">
    <property type="entry name" value="CS"/>
    <property type="match status" value="1"/>
</dbReference>
<evidence type="ECO:0000256" key="1">
    <source>
        <dbReference type="ARBA" id="ARBA00004496"/>
    </source>
</evidence>
<dbReference type="GO" id="GO:0051082">
    <property type="term" value="F:unfolded protein binding"/>
    <property type="evidence" value="ECO:0007669"/>
    <property type="project" value="TreeGrafter"/>
</dbReference>
<evidence type="ECO:0000256" key="3">
    <source>
        <dbReference type="ARBA" id="ARBA00017641"/>
    </source>
</evidence>
<dbReference type="PhylomeDB" id="B4NIR4"/>
<comment type="similarity">
    <text evidence="2">Belongs to the nudC family.</text>
</comment>
<accession>B4NIR4</accession>
<organism evidence="8 9">
    <name type="scientific">Drosophila willistoni</name>
    <name type="common">Fruit fly</name>
    <dbReference type="NCBI Taxonomy" id="7260"/>
    <lineage>
        <taxon>Eukaryota</taxon>
        <taxon>Metazoa</taxon>
        <taxon>Ecdysozoa</taxon>
        <taxon>Arthropoda</taxon>
        <taxon>Hexapoda</taxon>
        <taxon>Insecta</taxon>
        <taxon>Pterygota</taxon>
        <taxon>Neoptera</taxon>
        <taxon>Endopterygota</taxon>
        <taxon>Diptera</taxon>
        <taxon>Brachycera</taxon>
        <taxon>Muscomorpha</taxon>
        <taxon>Ephydroidea</taxon>
        <taxon>Drosophilidae</taxon>
        <taxon>Drosophila</taxon>
        <taxon>Sophophora</taxon>
    </lineage>
</organism>
<dbReference type="InterPro" id="IPR025934">
    <property type="entry name" value="NudC_N_dom"/>
</dbReference>
<evidence type="ECO:0000313" key="8">
    <source>
        <dbReference type="EMBL" id="EDW83778.1"/>
    </source>
</evidence>
<feature type="domain" description="CS" evidence="7">
    <location>
        <begin position="126"/>
        <end position="217"/>
    </location>
</feature>
<dbReference type="PANTHER" id="PTHR12356">
    <property type="entry name" value="NUCLEAR MOVEMENT PROTEIN NUDC"/>
    <property type="match status" value="1"/>
</dbReference>
<dbReference type="Pfam" id="PF04969">
    <property type="entry name" value="CS"/>
    <property type="match status" value="1"/>
</dbReference>
<evidence type="ECO:0000256" key="5">
    <source>
        <dbReference type="ARBA" id="ARBA00022553"/>
    </source>
</evidence>
<dbReference type="KEGG" id="dwi:6650730"/>
<dbReference type="GO" id="GO:0005737">
    <property type="term" value="C:cytoplasm"/>
    <property type="evidence" value="ECO:0007669"/>
    <property type="project" value="UniProtKB-SubCell"/>
</dbReference>
<keyword evidence="4" id="KW-0963">Cytoplasm</keyword>
<dbReference type="Proteomes" id="UP000007798">
    <property type="component" value="Unassembled WGS sequence"/>
</dbReference>
<dbReference type="FunCoup" id="B4NIR4">
    <property type="interactions" value="1083"/>
</dbReference>
<dbReference type="InterPro" id="IPR037898">
    <property type="entry name" value="NudC_fam"/>
</dbReference>
<dbReference type="CDD" id="cd06467">
    <property type="entry name" value="p23_NUDC_like"/>
    <property type="match status" value="1"/>
</dbReference>
<evidence type="ECO:0000259" key="7">
    <source>
        <dbReference type="PROSITE" id="PS51203"/>
    </source>
</evidence>
<dbReference type="InParanoid" id="B4NIR4"/>
<dbReference type="SUPFAM" id="SSF49764">
    <property type="entry name" value="HSP20-like chaperones"/>
    <property type="match status" value="1"/>
</dbReference>
<dbReference type="HOGENOM" id="CLU_047332_0_1_1"/>
<dbReference type="eggNOG" id="KOG2265">
    <property type="taxonomic scope" value="Eukaryota"/>
</dbReference>
<reference evidence="8 9" key="1">
    <citation type="journal article" date="2007" name="Nature">
        <title>Evolution of genes and genomes on the Drosophila phylogeny.</title>
        <authorList>
            <consortium name="Drosophila 12 Genomes Consortium"/>
            <person name="Clark A.G."/>
            <person name="Eisen M.B."/>
            <person name="Smith D.R."/>
            <person name="Bergman C.M."/>
            <person name="Oliver B."/>
            <person name="Markow T.A."/>
            <person name="Kaufman T.C."/>
            <person name="Kellis M."/>
            <person name="Gelbart W."/>
            <person name="Iyer V.N."/>
            <person name="Pollard D.A."/>
            <person name="Sackton T.B."/>
            <person name="Larracuente A.M."/>
            <person name="Singh N.D."/>
            <person name="Abad J.P."/>
            <person name="Abt D.N."/>
            <person name="Adryan B."/>
            <person name="Aguade M."/>
            <person name="Akashi H."/>
            <person name="Anderson W.W."/>
            <person name="Aquadro C.F."/>
            <person name="Ardell D.H."/>
            <person name="Arguello R."/>
            <person name="Artieri C.G."/>
            <person name="Barbash D.A."/>
            <person name="Barker D."/>
            <person name="Barsanti P."/>
            <person name="Batterham P."/>
            <person name="Batzoglou S."/>
            <person name="Begun D."/>
            <person name="Bhutkar A."/>
            <person name="Blanco E."/>
            <person name="Bosak S.A."/>
            <person name="Bradley R.K."/>
            <person name="Brand A.D."/>
            <person name="Brent M.R."/>
            <person name="Brooks A.N."/>
            <person name="Brown R.H."/>
            <person name="Butlin R.K."/>
            <person name="Caggese C."/>
            <person name="Calvi B.R."/>
            <person name="Bernardo de Carvalho A."/>
            <person name="Caspi A."/>
            <person name="Castrezana S."/>
            <person name="Celniker S.E."/>
            <person name="Chang J.L."/>
            <person name="Chapple C."/>
            <person name="Chatterji S."/>
            <person name="Chinwalla A."/>
            <person name="Civetta A."/>
            <person name="Clifton S.W."/>
            <person name="Comeron J.M."/>
            <person name="Costello J.C."/>
            <person name="Coyne J.A."/>
            <person name="Daub J."/>
            <person name="David R.G."/>
            <person name="Delcher A.L."/>
            <person name="Delehaunty K."/>
            <person name="Do C.B."/>
            <person name="Ebling H."/>
            <person name="Edwards K."/>
            <person name="Eickbush T."/>
            <person name="Evans J.D."/>
            <person name="Filipski A."/>
            <person name="Findeiss S."/>
            <person name="Freyhult E."/>
            <person name="Fulton L."/>
            <person name="Fulton R."/>
            <person name="Garcia A.C."/>
            <person name="Gardiner A."/>
            <person name="Garfield D.A."/>
            <person name="Garvin B.E."/>
            <person name="Gibson G."/>
            <person name="Gilbert D."/>
            <person name="Gnerre S."/>
            <person name="Godfrey J."/>
            <person name="Good R."/>
            <person name="Gotea V."/>
            <person name="Gravely B."/>
            <person name="Greenberg A.J."/>
            <person name="Griffiths-Jones S."/>
            <person name="Gross S."/>
            <person name="Guigo R."/>
            <person name="Gustafson E.A."/>
            <person name="Haerty W."/>
            <person name="Hahn M.W."/>
            <person name="Halligan D.L."/>
            <person name="Halpern A.L."/>
            <person name="Halter G.M."/>
            <person name="Han M.V."/>
            <person name="Heger A."/>
            <person name="Hillier L."/>
            <person name="Hinrichs A.S."/>
            <person name="Holmes I."/>
            <person name="Hoskins R.A."/>
            <person name="Hubisz M.J."/>
            <person name="Hultmark D."/>
            <person name="Huntley M.A."/>
            <person name="Jaffe D.B."/>
            <person name="Jagadeeshan S."/>
            <person name="Jeck W.R."/>
            <person name="Johnson J."/>
            <person name="Jones C.D."/>
            <person name="Jordan W.C."/>
            <person name="Karpen G.H."/>
            <person name="Kataoka E."/>
            <person name="Keightley P.D."/>
            <person name="Kheradpour P."/>
            <person name="Kirkness E.F."/>
            <person name="Koerich L.B."/>
            <person name="Kristiansen K."/>
            <person name="Kudrna D."/>
            <person name="Kulathinal R.J."/>
            <person name="Kumar S."/>
            <person name="Kwok R."/>
            <person name="Lander E."/>
            <person name="Langley C.H."/>
            <person name="Lapoint R."/>
            <person name="Lazzaro B.P."/>
            <person name="Lee S.J."/>
            <person name="Levesque L."/>
            <person name="Li R."/>
            <person name="Lin C.F."/>
            <person name="Lin M.F."/>
            <person name="Lindblad-Toh K."/>
            <person name="Llopart A."/>
            <person name="Long M."/>
            <person name="Low L."/>
            <person name="Lozovsky E."/>
            <person name="Lu J."/>
            <person name="Luo M."/>
            <person name="Machado C.A."/>
            <person name="Makalowski W."/>
            <person name="Marzo M."/>
            <person name="Matsuda M."/>
            <person name="Matzkin L."/>
            <person name="McAllister B."/>
            <person name="McBride C.S."/>
            <person name="McKernan B."/>
            <person name="McKernan K."/>
            <person name="Mendez-Lago M."/>
            <person name="Minx P."/>
            <person name="Mollenhauer M.U."/>
            <person name="Montooth K."/>
            <person name="Mount S.M."/>
            <person name="Mu X."/>
            <person name="Myers E."/>
            <person name="Negre B."/>
            <person name="Newfeld S."/>
            <person name="Nielsen R."/>
            <person name="Noor M.A."/>
            <person name="O'Grady P."/>
            <person name="Pachter L."/>
            <person name="Papaceit M."/>
            <person name="Parisi M.J."/>
            <person name="Parisi M."/>
            <person name="Parts L."/>
            <person name="Pedersen J.S."/>
            <person name="Pesole G."/>
            <person name="Phillippy A.M."/>
            <person name="Ponting C.P."/>
            <person name="Pop M."/>
            <person name="Porcelli D."/>
            <person name="Powell J.R."/>
            <person name="Prohaska S."/>
            <person name="Pruitt K."/>
            <person name="Puig M."/>
            <person name="Quesneville H."/>
            <person name="Ram K.R."/>
            <person name="Rand D."/>
            <person name="Rasmussen M.D."/>
            <person name="Reed L.K."/>
            <person name="Reenan R."/>
            <person name="Reily A."/>
            <person name="Remington K.A."/>
            <person name="Rieger T.T."/>
            <person name="Ritchie M.G."/>
            <person name="Robin C."/>
            <person name="Rogers Y.H."/>
            <person name="Rohde C."/>
            <person name="Rozas J."/>
            <person name="Rubenfield M.J."/>
            <person name="Ruiz A."/>
            <person name="Russo S."/>
            <person name="Salzberg S.L."/>
            <person name="Sanchez-Gracia A."/>
            <person name="Saranga D.J."/>
            <person name="Sato H."/>
            <person name="Schaeffer S.W."/>
            <person name="Schatz M.C."/>
            <person name="Schlenke T."/>
            <person name="Schwartz R."/>
            <person name="Segarra C."/>
            <person name="Singh R.S."/>
            <person name="Sirot L."/>
            <person name="Sirota M."/>
            <person name="Sisneros N.B."/>
            <person name="Smith C.D."/>
            <person name="Smith T.F."/>
            <person name="Spieth J."/>
            <person name="Stage D.E."/>
            <person name="Stark A."/>
            <person name="Stephan W."/>
            <person name="Strausberg R.L."/>
            <person name="Strempel S."/>
            <person name="Sturgill D."/>
            <person name="Sutton G."/>
            <person name="Sutton G.G."/>
            <person name="Tao W."/>
            <person name="Teichmann S."/>
            <person name="Tobari Y.N."/>
            <person name="Tomimura Y."/>
            <person name="Tsolas J.M."/>
            <person name="Valente V.L."/>
            <person name="Venter E."/>
            <person name="Venter J.C."/>
            <person name="Vicario S."/>
            <person name="Vieira F.G."/>
            <person name="Vilella A.J."/>
            <person name="Villasante A."/>
            <person name="Walenz B."/>
            <person name="Wang J."/>
            <person name="Wasserman M."/>
            <person name="Watts T."/>
            <person name="Wilson D."/>
            <person name="Wilson R.K."/>
            <person name="Wing R.A."/>
            <person name="Wolfner M.F."/>
            <person name="Wong A."/>
            <person name="Wong G.K."/>
            <person name="Wu C.I."/>
            <person name="Wu G."/>
            <person name="Yamamoto D."/>
            <person name="Yang H.P."/>
            <person name="Yang S.P."/>
            <person name="Yorke J.A."/>
            <person name="Yoshida K."/>
            <person name="Zdobnov E."/>
            <person name="Zhang P."/>
            <person name="Zhang Y."/>
            <person name="Zimin A.V."/>
            <person name="Baldwin J."/>
            <person name="Abdouelleil A."/>
            <person name="Abdulkadir J."/>
            <person name="Abebe A."/>
            <person name="Abera B."/>
            <person name="Abreu J."/>
            <person name="Acer S.C."/>
            <person name="Aftuck L."/>
            <person name="Alexander A."/>
            <person name="An P."/>
            <person name="Anderson E."/>
            <person name="Anderson S."/>
            <person name="Arachi H."/>
            <person name="Azer M."/>
            <person name="Bachantsang P."/>
            <person name="Barry A."/>
            <person name="Bayul T."/>
            <person name="Berlin A."/>
            <person name="Bessette D."/>
            <person name="Bloom T."/>
            <person name="Blye J."/>
            <person name="Boguslavskiy L."/>
            <person name="Bonnet C."/>
            <person name="Boukhgalter B."/>
            <person name="Bourzgui I."/>
            <person name="Brown A."/>
            <person name="Cahill P."/>
            <person name="Channer S."/>
            <person name="Cheshatsang Y."/>
            <person name="Chuda L."/>
            <person name="Citroen M."/>
            <person name="Collymore A."/>
            <person name="Cooke P."/>
            <person name="Costello M."/>
            <person name="D'Aco K."/>
            <person name="Daza R."/>
            <person name="De Haan G."/>
            <person name="DeGray S."/>
            <person name="DeMaso C."/>
            <person name="Dhargay N."/>
            <person name="Dooley K."/>
            <person name="Dooley E."/>
            <person name="Doricent M."/>
            <person name="Dorje P."/>
            <person name="Dorjee K."/>
            <person name="Dupes A."/>
            <person name="Elong R."/>
            <person name="Falk J."/>
            <person name="Farina A."/>
            <person name="Faro S."/>
            <person name="Ferguson D."/>
            <person name="Fisher S."/>
            <person name="Foley C.D."/>
            <person name="Franke A."/>
            <person name="Friedrich D."/>
            <person name="Gadbois L."/>
            <person name="Gearin G."/>
            <person name="Gearin C.R."/>
            <person name="Giannoukos G."/>
            <person name="Goode T."/>
            <person name="Graham J."/>
            <person name="Grandbois E."/>
            <person name="Grewal S."/>
            <person name="Gyaltsen K."/>
            <person name="Hafez N."/>
            <person name="Hagos B."/>
            <person name="Hall J."/>
            <person name="Henson C."/>
            <person name="Hollinger A."/>
            <person name="Honan T."/>
            <person name="Huard M.D."/>
            <person name="Hughes L."/>
            <person name="Hurhula B."/>
            <person name="Husby M.E."/>
            <person name="Kamat A."/>
            <person name="Kanga B."/>
            <person name="Kashin S."/>
            <person name="Khazanovich D."/>
            <person name="Kisner P."/>
            <person name="Lance K."/>
            <person name="Lara M."/>
            <person name="Lee W."/>
            <person name="Lennon N."/>
            <person name="Letendre F."/>
            <person name="LeVine R."/>
            <person name="Lipovsky A."/>
            <person name="Liu X."/>
            <person name="Liu J."/>
            <person name="Liu S."/>
            <person name="Lokyitsang T."/>
            <person name="Lokyitsang Y."/>
            <person name="Lubonja R."/>
            <person name="Lui A."/>
            <person name="MacDonald P."/>
            <person name="Magnisalis V."/>
            <person name="Maru K."/>
            <person name="Matthews C."/>
            <person name="McCusker W."/>
            <person name="McDonough S."/>
            <person name="Mehta T."/>
            <person name="Meldrim J."/>
            <person name="Meneus L."/>
            <person name="Mihai O."/>
            <person name="Mihalev A."/>
            <person name="Mihova T."/>
            <person name="Mittelman R."/>
            <person name="Mlenga V."/>
            <person name="Montmayeur A."/>
            <person name="Mulrain L."/>
            <person name="Navidi A."/>
            <person name="Naylor J."/>
            <person name="Negash T."/>
            <person name="Nguyen T."/>
            <person name="Nguyen N."/>
            <person name="Nicol R."/>
            <person name="Norbu C."/>
            <person name="Norbu N."/>
            <person name="Novod N."/>
            <person name="O'Neill B."/>
            <person name="Osman S."/>
            <person name="Markiewicz E."/>
            <person name="Oyono O.L."/>
            <person name="Patti C."/>
            <person name="Phunkhang P."/>
            <person name="Pierre F."/>
            <person name="Priest M."/>
            <person name="Raghuraman S."/>
            <person name="Rege F."/>
            <person name="Reyes R."/>
            <person name="Rise C."/>
            <person name="Rogov P."/>
            <person name="Ross K."/>
            <person name="Ryan E."/>
            <person name="Settipalli S."/>
            <person name="Shea T."/>
            <person name="Sherpa N."/>
            <person name="Shi L."/>
            <person name="Shih D."/>
            <person name="Sparrow T."/>
            <person name="Spaulding J."/>
            <person name="Stalker J."/>
            <person name="Stange-Thomann N."/>
            <person name="Stavropoulos S."/>
            <person name="Stone C."/>
            <person name="Strader C."/>
            <person name="Tesfaye S."/>
            <person name="Thomson T."/>
            <person name="Thoulutsang Y."/>
            <person name="Thoulutsang D."/>
            <person name="Topham K."/>
            <person name="Topping I."/>
            <person name="Tsamla T."/>
            <person name="Vassiliev H."/>
            <person name="Vo A."/>
            <person name="Wangchuk T."/>
            <person name="Wangdi T."/>
            <person name="Weiand M."/>
            <person name="Wilkinson J."/>
            <person name="Wilson A."/>
            <person name="Yadav S."/>
            <person name="Young G."/>
            <person name="Yu Q."/>
            <person name="Zembek L."/>
            <person name="Zhong D."/>
            <person name="Zimmer A."/>
            <person name="Zwirko Z."/>
            <person name="Jaffe D.B."/>
            <person name="Alvarez P."/>
            <person name="Brockman W."/>
            <person name="Butler J."/>
            <person name="Chin C."/>
            <person name="Gnerre S."/>
            <person name="Grabherr M."/>
            <person name="Kleber M."/>
            <person name="Mauceli E."/>
            <person name="MacCallum I."/>
        </authorList>
    </citation>
    <scope>NUCLEOTIDE SEQUENCE [LARGE SCALE GENOMIC DNA]</scope>
    <source>
        <strain evidence="9">Tucson 14030-0811.24</strain>
    </source>
</reference>
<dbReference type="GO" id="GO:0006457">
    <property type="term" value="P:protein folding"/>
    <property type="evidence" value="ECO:0007669"/>
    <property type="project" value="TreeGrafter"/>
</dbReference>
<gene>
    <name evidence="8" type="primary">Dwil\GK13789</name>
    <name evidence="8" type="ORF">Dwil_GK13789</name>
</gene>
<name>B4NIR4_DROWI</name>
<dbReference type="AlphaFoldDB" id="B4NIR4"/>
<keyword evidence="5" id="KW-0597">Phosphoprotein</keyword>
<protein>
    <recommendedName>
        <fullName evidence="3">Nuclear migration protein nudC</fullName>
    </recommendedName>
    <alternativeName>
        <fullName evidence="6">Nuclear distribution protein C homolog</fullName>
    </alternativeName>
</protein>
<dbReference type="STRING" id="7260.B4NIR4"/>
<dbReference type="InterPro" id="IPR007052">
    <property type="entry name" value="CS_dom"/>
</dbReference>
<sequence>MSIEDNHRNDAMLMEILQNRKTITGFLDSMFGFLRRNTDFYHNKANEADQLGFPRGMRDQLVFGALQRYDTDAWSSAGNQDAEVEDNGPTVPPAIEEITINTEETSESEMKSKHLSFSPSDCKNGACFDTYCWSQSQKDLEVYVKLPPDLKAAKQLSVDIKSHFIKVSGKFKPDQQIILEGNLSQRIKHNEAVWTIDQDTLIISCDKTKELWWDRLFEGQPEIDTTKLDCERYIDELPEDSQVAIEKLRVQQLASDQKKQLQSPEQTKTMERLKIAWDAEGSPFKGQPFDPSIVQMS</sequence>
<dbReference type="OrthoDB" id="515366at2759"/>
<proteinExistence type="inferred from homology"/>
<evidence type="ECO:0000256" key="4">
    <source>
        <dbReference type="ARBA" id="ARBA00022490"/>
    </source>
</evidence>
<evidence type="ECO:0000313" key="9">
    <source>
        <dbReference type="Proteomes" id="UP000007798"/>
    </source>
</evidence>
<dbReference type="EMBL" id="CH964272">
    <property type="protein sequence ID" value="EDW83778.1"/>
    <property type="molecule type" value="Genomic_DNA"/>
</dbReference>
<dbReference type="PANTHER" id="PTHR12356:SF3">
    <property type="entry name" value="NUCLEAR MIGRATION PROTEIN NUDC"/>
    <property type="match status" value="1"/>
</dbReference>
<dbReference type="Gene3D" id="2.60.40.790">
    <property type="match status" value="1"/>
</dbReference>
<dbReference type="OMA" id="LWWDRLF"/>
<comment type="subcellular location">
    <subcellularLocation>
        <location evidence="1">Cytoplasm</location>
    </subcellularLocation>
</comment>
<dbReference type="Pfam" id="PF14050">
    <property type="entry name" value="Nudc_N"/>
    <property type="match status" value="1"/>
</dbReference>
<evidence type="ECO:0000256" key="2">
    <source>
        <dbReference type="ARBA" id="ARBA00010513"/>
    </source>
</evidence>